<dbReference type="PANTHER" id="PTHR30411:SF1">
    <property type="entry name" value="CYTOPLASMIC PROTEIN"/>
    <property type="match status" value="1"/>
</dbReference>
<evidence type="ECO:0000259" key="1">
    <source>
        <dbReference type="Pfam" id="PF04073"/>
    </source>
</evidence>
<name>A0A1B8HKC8_9GAMM</name>
<dbReference type="EMBL" id="LZEX01000008">
    <property type="protein sequence ID" value="OBU09719.1"/>
    <property type="molecule type" value="Genomic_DNA"/>
</dbReference>
<comment type="caution">
    <text evidence="2">The sequence shown here is derived from an EMBL/GenBank/DDBJ whole genome shotgun (WGS) entry which is preliminary data.</text>
</comment>
<dbReference type="SUPFAM" id="SSF55826">
    <property type="entry name" value="YbaK/ProRS associated domain"/>
    <property type="match status" value="1"/>
</dbReference>
<accession>A0A1B8HKC8</accession>
<evidence type="ECO:0000313" key="2">
    <source>
        <dbReference type="EMBL" id="OBU09719.1"/>
    </source>
</evidence>
<dbReference type="Proteomes" id="UP000092247">
    <property type="component" value="Unassembled WGS sequence"/>
</dbReference>
<proteinExistence type="predicted"/>
<dbReference type="Pfam" id="PF04073">
    <property type="entry name" value="tRNA_edit"/>
    <property type="match status" value="1"/>
</dbReference>
<organism evidence="2 3">
    <name type="scientific">Morganella psychrotolerans</name>
    <dbReference type="NCBI Taxonomy" id="368603"/>
    <lineage>
        <taxon>Bacteria</taxon>
        <taxon>Pseudomonadati</taxon>
        <taxon>Pseudomonadota</taxon>
        <taxon>Gammaproteobacteria</taxon>
        <taxon>Enterobacterales</taxon>
        <taxon>Morganellaceae</taxon>
        <taxon>Morganella</taxon>
    </lineage>
</organism>
<evidence type="ECO:0000313" key="3">
    <source>
        <dbReference type="Proteomes" id="UP000092247"/>
    </source>
</evidence>
<dbReference type="PANTHER" id="PTHR30411">
    <property type="entry name" value="CYTOPLASMIC PROTEIN"/>
    <property type="match status" value="1"/>
</dbReference>
<sequence length="156" mass="16579">MSIDAVRIWLNTHAPEITIIETAPPTATVVQAAEVHGVTPGQICKTLSFKLTDESAILVVMAGDARLDNKKFKTQFGCKAKMLTADDVVLFTGHPVGGVCPFGLPVPLEIYADHSLKQHEVILPAAGSANSAVRLAPARLAELTDAKWIDVTTLPA</sequence>
<gene>
    <name evidence="2" type="ORF">AYY17_18055</name>
</gene>
<dbReference type="AlphaFoldDB" id="A0A1B8HKC8"/>
<dbReference type="Gene3D" id="3.90.960.10">
    <property type="entry name" value="YbaK/aminoacyl-tRNA synthetase-associated domain"/>
    <property type="match status" value="1"/>
</dbReference>
<reference evidence="2 3" key="1">
    <citation type="submission" date="2016-06" db="EMBL/GenBank/DDBJ databases">
        <authorList>
            <person name="Kjaerup R.B."/>
            <person name="Dalgaard T.S."/>
            <person name="Juul-Madsen H.R."/>
        </authorList>
    </citation>
    <scope>NUCLEOTIDE SEQUENCE [LARGE SCALE GENOMIC DNA]</scope>
    <source>
        <strain evidence="2 3">GCSL-Mp3</strain>
    </source>
</reference>
<dbReference type="GO" id="GO:0002161">
    <property type="term" value="F:aminoacyl-tRNA deacylase activity"/>
    <property type="evidence" value="ECO:0007669"/>
    <property type="project" value="InterPro"/>
</dbReference>
<dbReference type="InterPro" id="IPR036754">
    <property type="entry name" value="YbaK/aa-tRNA-synt-asso_dom_sf"/>
</dbReference>
<protein>
    <submittedName>
        <fullName evidence="2">Cys-tRNA(Pro)/cys-tRNA(Cys) deacylase</fullName>
    </submittedName>
</protein>
<dbReference type="RefSeq" id="WP_067422593.1">
    <property type="nucleotide sequence ID" value="NZ_LZEX01000008.1"/>
</dbReference>
<dbReference type="CDD" id="cd04333">
    <property type="entry name" value="ProX_deacylase"/>
    <property type="match status" value="1"/>
</dbReference>
<feature type="domain" description="YbaK/aminoacyl-tRNA synthetase-associated" evidence="1">
    <location>
        <begin position="24"/>
        <end position="142"/>
    </location>
</feature>
<dbReference type="InterPro" id="IPR007214">
    <property type="entry name" value="YbaK/aa-tRNA-synth-assoc-dom"/>
</dbReference>